<sequence>MRPAAAAATATAAALRLCAVAILSPPPPPAPASRLLASLSVVPLLPLRRLCSSAPPHAAAAAAADFQPPPRPSPVMDAQFESFRSQLDESSTLRDRIRAVVAEIESASRVATAALLLVHQPVPLADVLGKAKAQVVVIKGLYAQLAEILKECPGQYYRYHGDWRSETQAVVSMLAFMHWLETGGLLMHTEAQEKLGLSSGEFGLDVEDYLTVHHVLTGRFALLQDCASCPMNLCVKVTSILDTAHGYSMNVYRERVEPMSGANDFSMNFLQPRFVVNRVTAGDYDCPRKVLSFLTDLHASFRMLNLRNDFLRKKFDGMKYDLRRVEEVYYDVKIRGLASAESKQEAS</sequence>
<dbReference type="GO" id="GO:0043565">
    <property type="term" value="F:sequence-specific DNA binding"/>
    <property type="evidence" value="ECO:0007669"/>
    <property type="project" value="InterPro"/>
</dbReference>
<dbReference type="InterPro" id="IPR036081">
    <property type="entry name" value="Translin_sf"/>
</dbReference>
<name>A0A5J9V324_9POAL</name>
<dbReference type="Gene3D" id="1.20.58.190">
    <property type="entry name" value="Translin, domain 1"/>
    <property type="match status" value="1"/>
</dbReference>
<dbReference type="PANTHER" id="PTHR10741">
    <property type="entry name" value="TRANSLIN AND TRANSLIN ASSOCIATED PROTEIN X"/>
    <property type="match status" value="1"/>
</dbReference>
<dbReference type="SUPFAM" id="SSF74784">
    <property type="entry name" value="Translin"/>
    <property type="match status" value="2"/>
</dbReference>
<dbReference type="EMBL" id="RWGY01000011">
    <property type="protein sequence ID" value="TVU30539.1"/>
    <property type="molecule type" value="Genomic_DNA"/>
</dbReference>
<evidence type="ECO:0000256" key="8">
    <source>
        <dbReference type="SAM" id="SignalP"/>
    </source>
</evidence>
<dbReference type="GO" id="GO:0016070">
    <property type="term" value="P:RNA metabolic process"/>
    <property type="evidence" value="ECO:0007669"/>
    <property type="project" value="InterPro"/>
</dbReference>
<comment type="caution">
    <text evidence="9">The sequence shown here is derived from an EMBL/GenBank/DDBJ whole genome shotgun (WGS) entry which is preliminary data.</text>
</comment>
<evidence type="ECO:0000256" key="1">
    <source>
        <dbReference type="ARBA" id="ARBA00004123"/>
    </source>
</evidence>
<dbReference type="InterPro" id="IPR016069">
    <property type="entry name" value="Translin_C"/>
</dbReference>
<evidence type="ECO:0000256" key="6">
    <source>
        <dbReference type="ARBA" id="ARBA00023125"/>
    </source>
</evidence>
<dbReference type="Gramene" id="TVU30539">
    <property type="protein sequence ID" value="TVU30539"/>
    <property type="gene ID" value="EJB05_22169"/>
</dbReference>
<dbReference type="GO" id="GO:0005737">
    <property type="term" value="C:cytoplasm"/>
    <property type="evidence" value="ECO:0007669"/>
    <property type="project" value="UniProtKB-SubCell"/>
</dbReference>
<evidence type="ECO:0000313" key="9">
    <source>
        <dbReference type="EMBL" id="TVU30539.1"/>
    </source>
</evidence>
<comment type="similarity">
    <text evidence="3">Belongs to the translin family.</text>
</comment>
<dbReference type="Proteomes" id="UP000324897">
    <property type="component" value="Chromosome 1"/>
</dbReference>
<gene>
    <name evidence="9" type="ORF">EJB05_22169</name>
</gene>
<feature type="chain" id="PRO_5023893315" description="Translin" evidence="8">
    <location>
        <begin position="33"/>
        <end position="347"/>
    </location>
</feature>
<keyword evidence="4" id="KW-0963">Cytoplasm</keyword>
<evidence type="ECO:0000256" key="7">
    <source>
        <dbReference type="ARBA" id="ARBA00023242"/>
    </source>
</evidence>
<evidence type="ECO:0000313" key="10">
    <source>
        <dbReference type="Proteomes" id="UP000324897"/>
    </source>
</evidence>
<feature type="non-terminal residue" evidence="9">
    <location>
        <position position="1"/>
    </location>
</feature>
<keyword evidence="6" id="KW-0238">DNA-binding</keyword>
<proteinExistence type="inferred from homology"/>
<evidence type="ECO:0000256" key="4">
    <source>
        <dbReference type="ARBA" id="ARBA00022490"/>
    </source>
</evidence>
<organism evidence="9 10">
    <name type="scientific">Eragrostis curvula</name>
    <name type="common">weeping love grass</name>
    <dbReference type="NCBI Taxonomy" id="38414"/>
    <lineage>
        <taxon>Eukaryota</taxon>
        <taxon>Viridiplantae</taxon>
        <taxon>Streptophyta</taxon>
        <taxon>Embryophyta</taxon>
        <taxon>Tracheophyta</taxon>
        <taxon>Spermatophyta</taxon>
        <taxon>Magnoliopsida</taxon>
        <taxon>Liliopsida</taxon>
        <taxon>Poales</taxon>
        <taxon>Poaceae</taxon>
        <taxon>PACMAD clade</taxon>
        <taxon>Chloridoideae</taxon>
        <taxon>Eragrostideae</taxon>
        <taxon>Eragrostidinae</taxon>
        <taxon>Eragrostis</taxon>
    </lineage>
</organism>
<dbReference type="GO" id="GO:0005634">
    <property type="term" value="C:nucleus"/>
    <property type="evidence" value="ECO:0007669"/>
    <property type="project" value="UniProtKB-SubCell"/>
</dbReference>
<accession>A0A5J9V324</accession>
<dbReference type="AlphaFoldDB" id="A0A5J9V324"/>
<comment type="subcellular location">
    <subcellularLocation>
        <location evidence="2">Cytoplasm</location>
    </subcellularLocation>
    <subcellularLocation>
        <location evidence="1">Nucleus</location>
    </subcellularLocation>
</comment>
<dbReference type="FunFam" id="1.20.58.190:FF:000001">
    <property type="entry name" value="Translin"/>
    <property type="match status" value="1"/>
</dbReference>
<feature type="signal peptide" evidence="8">
    <location>
        <begin position="1"/>
        <end position="32"/>
    </location>
</feature>
<reference evidence="9 10" key="1">
    <citation type="journal article" date="2019" name="Sci. Rep.">
        <title>A high-quality genome of Eragrostis curvula grass provides insights into Poaceae evolution and supports new strategies to enhance forage quality.</title>
        <authorList>
            <person name="Carballo J."/>
            <person name="Santos B.A.C.M."/>
            <person name="Zappacosta D."/>
            <person name="Garbus I."/>
            <person name="Selva J.P."/>
            <person name="Gallo C.A."/>
            <person name="Diaz A."/>
            <person name="Albertini E."/>
            <person name="Caccamo M."/>
            <person name="Echenique V."/>
        </authorList>
    </citation>
    <scope>NUCLEOTIDE SEQUENCE [LARGE SCALE GENOMIC DNA]</scope>
    <source>
        <strain evidence="10">cv. Victoria</strain>
        <tissue evidence="9">Leaf</tissue>
    </source>
</reference>
<protein>
    <recommendedName>
        <fullName evidence="11">Translin</fullName>
    </recommendedName>
</protein>
<keyword evidence="5" id="KW-0694">RNA-binding</keyword>
<dbReference type="GO" id="GO:0003723">
    <property type="term" value="F:RNA binding"/>
    <property type="evidence" value="ECO:0007669"/>
    <property type="project" value="UniProtKB-KW"/>
</dbReference>
<dbReference type="GO" id="GO:0003697">
    <property type="term" value="F:single-stranded DNA binding"/>
    <property type="evidence" value="ECO:0007669"/>
    <property type="project" value="InterPro"/>
</dbReference>
<dbReference type="CDD" id="cd14819">
    <property type="entry name" value="Translin"/>
    <property type="match status" value="1"/>
</dbReference>
<evidence type="ECO:0008006" key="11">
    <source>
        <dbReference type="Google" id="ProtNLM"/>
    </source>
</evidence>
<evidence type="ECO:0000256" key="5">
    <source>
        <dbReference type="ARBA" id="ARBA00022884"/>
    </source>
</evidence>
<keyword evidence="8" id="KW-0732">Signal</keyword>
<evidence type="ECO:0000256" key="3">
    <source>
        <dbReference type="ARBA" id="ARBA00005902"/>
    </source>
</evidence>
<dbReference type="InterPro" id="IPR033956">
    <property type="entry name" value="Translin"/>
</dbReference>
<dbReference type="InterPro" id="IPR016068">
    <property type="entry name" value="Translin_N"/>
</dbReference>
<keyword evidence="7" id="KW-0539">Nucleus</keyword>
<evidence type="ECO:0000256" key="2">
    <source>
        <dbReference type="ARBA" id="ARBA00004496"/>
    </source>
</evidence>
<keyword evidence="10" id="KW-1185">Reference proteome</keyword>
<dbReference type="Pfam" id="PF01997">
    <property type="entry name" value="Translin"/>
    <property type="match status" value="2"/>
</dbReference>
<dbReference type="OrthoDB" id="829at2759"/>
<dbReference type="InterPro" id="IPR002848">
    <property type="entry name" value="Translin_fam"/>
</dbReference>
<dbReference type="Gene3D" id="1.20.58.200">
    <property type="entry name" value="Translin, domain 2"/>
    <property type="match status" value="1"/>
</dbReference>